<dbReference type="InterPro" id="IPR000326">
    <property type="entry name" value="PAP2/HPO"/>
</dbReference>
<accession>A0A1I3FUH7</accession>
<sequence>MVNRSFPVFERLDLVEWQACRRLALFCHYRPLLALLRLASRLGDWPAWVVLIACQPLIHGQRIGWHVALQFAVTAGVGIVVYRLLKTRLCRERPFITFTTIPCTMPPLDRYSFPSGHTLHAVSFATLTADTMPWLMLVIAPLAALIAASRVGLGLHYLSDVAAGALLGLVLAMSSLWLFPVTLTVAAP</sequence>
<dbReference type="AlphaFoldDB" id="A0A1I3FUH7"/>
<proteinExistence type="predicted"/>
<comment type="subcellular location">
    <subcellularLocation>
        <location evidence="1">Cell membrane</location>
        <topology evidence="1">Multi-pass membrane protein</topology>
    </subcellularLocation>
</comment>
<dbReference type="EC" id="3.6.1.27" evidence="2"/>
<feature type="transmembrane region" description="Helical" evidence="10">
    <location>
        <begin position="161"/>
        <end position="187"/>
    </location>
</feature>
<evidence type="ECO:0000256" key="7">
    <source>
        <dbReference type="ARBA" id="ARBA00023136"/>
    </source>
</evidence>
<dbReference type="InterPro" id="IPR036938">
    <property type="entry name" value="PAP2/HPO_sf"/>
</dbReference>
<evidence type="ECO:0000256" key="10">
    <source>
        <dbReference type="SAM" id="Phobius"/>
    </source>
</evidence>
<gene>
    <name evidence="12" type="ORF">SAMN04487959_12136</name>
</gene>
<feature type="transmembrane region" description="Helical" evidence="10">
    <location>
        <begin position="63"/>
        <end position="85"/>
    </location>
</feature>
<evidence type="ECO:0000256" key="4">
    <source>
        <dbReference type="ARBA" id="ARBA00022692"/>
    </source>
</evidence>
<evidence type="ECO:0000256" key="8">
    <source>
        <dbReference type="ARBA" id="ARBA00032707"/>
    </source>
</evidence>
<feature type="transmembrane region" description="Helical" evidence="10">
    <location>
        <begin position="134"/>
        <end position="155"/>
    </location>
</feature>
<protein>
    <recommendedName>
        <fullName evidence="2">undecaprenyl-diphosphate phosphatase</fullName>
        <ecNumber evidence="2">3.6.1.27</ecNumber>
    </recommendedName>
    <alternativeName>
        <fullName evidence="8">Undecaprenyl pyrophosphate phosphatase</fullName>
    </alternativeName>
</protein>
<evidence type="ECO:0000256" key="3">
    <source>
        <dbReference type="ARBA" id="ARBA00022475"/>
    </source>
</evidence>
<dbReference type="GO" id="GO:0050380">
    <property type="term" value="F:undecaprenyl-diphosphatase activity"/>
    <property type="evidence" value="ECO:0007669"/>
    <property type="project" value="UniProtKB-EC"/>
</dbReference>
<dbReference type="RefSeq" id="WP_092850052.1">
    <property type="nucleotide sequence ID" value="NZ_FOPY01000021.1"/>
</dbReference>
<comment type="catalytic activity">
    <reaction evidence="9">
        <text>di-trans,octa-cis-undecaprenyl diphosphate + H2O = di-trans,octa-cis-undecaprenyl phosphate + phosphate + H(+)</text>
        <dbReference type="Rhea" id="RHEA:28094"/>
        <dbReference type="ChEBI" id="CHEBI:15377"/>
        <dbReference type="ChEBI" id="CHEBI:15378"/>
        <dbReference type="ChEBI" id="CHEBI:43474"/>
        <dbReference type="ChEBI" id="CHEBI:58405"/>
        <dbReference type="ChEBI" id="CHEBI:60392"/>
        <dbReference type="EC" id="3.6.1.27"/>
    </reaction>
</comment>
<feature type="domain" description="Phosphatidic acid phosphatase type 2/haloperoxidase" evidence="11">
    <location>
        <begin position="63"/>
        <end position="176"/>
    </location>
</feature>
<evidence type="ECO:0000313" key="13">
    <source>
        <dbReference type="Proteomes" id="UP000199040"/>
    </source>
</evidence>
<dbReference type="CDD" id="cd01610">
    <property type="entry name" value="PAP2_like"/>
    <property type="match status" value="1"/>
</dbReference>
<keyword evidence="13" id="KW-1185">Reference proteome</keyword>
<dbReference type="Proteomes" id="UP000199040">
    <property type="component" value="Unassembled WGS sequence"/>
</dbReference>
<dbReference type="Gene3D" id="1.20.144.10">
    <property type="entry name" value="Phosphatidic acid phosphatase type 2/haloperoxidase"/>
    <property type="match status" value="1"/>
</dbReference>
<evidence type="ECO:0000259" key="11">
    <source>
        <dbReference type="SMART" id="SM00014"/>
    </source>
</evidence>
<keyword evidence="3" id="KW-1003">Cell membrane</keyword>
<keyword evidence="4 10" id="KW-0812">Transmembrane</keyword>
<dbReference type="SUPFAM" id="SSF48317">
    <property type="entry name" value="Acid phosphatase/Vanadium-dependent haloperoxidase"/>
    <property type="match status" value="1"/>
</dbReference>
<evidence type="ECO:0000256" key="1">
    <source>
        <dbReference type="ARBA" id="ARBA00004651"/>
    </source>
</evidence>
<dbReference type="GO" id="GO:0005886">
    <property type="term" value="C:plasma membrane"/>
    <property type="evidence" value="ECO:0007669"/>
    <property type="project" value="UniProtKB-SubCell"/>
</dbReference>
<keyword evidence="5" id="KW-0378">Hydrolase</keyword>
<evidence type="ECO:0000256" key="6">
    <source>
        <dbReference type="ARBA" id="ARBA00022989"/>
    </source>
</evidence>
<organism evidence="12 13">
    <name type="scientific">Modicisalibacter xianhensis</name>
    <dbReference type="NCBI Taxonomy" id="442341"/>
    <lineage>
        <taxon>Bacteria</taxon>
        <taxon>Pseudomonadati</taxon>
        <taxon>Pseudomonadota</taxon>
        <taxon>Gammaproteobacteria</taxon>
        <taxon>Oceanospirillales</taxon>
        <taxon>Halomonadaceae</taxon>
        <taxon>Modicisalibacter</taxon>
    </lineage>
</organism>
<evidence type="ECO:0000313" key="12">
    <source>
        <dbReference type="EMBL" id="SFI14918.1"/>
    </source>
</evidence>
<reference evidence="12 13" key="1">
    <citation type="submission" date="2016-10" db="EMBL/GenBank/DDBJ databases">
        <authorList>
            <person name="de Groot N.N."/>
        </authorList>
    </citation>
    <scope>NUCLEOTIDE SEQUENCE [LARGE SCALE GENOMIC DNA]</scope>
    <source>
        <strain evidence="12 13">CGMCC 1.6848</strain>
    </source>
</reference>
<dbReference type="EMBL" id="FOPY01000021">
    <property type="protein sequence ID" value="SFI14918.1"/>
    <property type="molecule type" value="Genomic_DNA"/>
</dbReference>
<dbReference type="PANTHER" id="PTHR14969">
    <property type="entry name" value="SPHINGOSINE-1-PHOSPHATE PHOSPHOHYDROLASE"/>
    <property type="match status" value="1"/>
</dbReference>
<dbReference type="Pfam" id="PF01569">
    <property type="entry name" value="PAP2"/>
    <property type="match status" value="1"/>
</dbReference>
<name>A0A1I3FUH7_9GAMM</name>
<evidence type="ECO:0000256" key="2">
    <source>
        <dbReference type="ARBA" id="ARBA00012374"/>
    </source>
</evidence>
<dbReference type="STRING" id="442341.SAMN04487959_12136"/>
<dbReference type="SMART" id="SM00014">
    <property type="entry name" value="acidPPc"/>
    <property type="match status" value="1"/>
</dbReference>
<dbReference type="PANTHER" id="PTHR14969:SF62">
    <property type="entry name" value="DECAPRENYLPHOSPHORYL-5-PHOSPHORIBOSE PHOSPHATASE RV3807C-RELATED"/>
    <property type="match status" value="1"/>
</dbReference>
<evidence type="ECO:0000256" key="5">
    <source>
        <dbReference type="ARBA" id="ARBA00022801"/>
    </source>
</evidence>
<keyword evidence="6 10" id="KW-1133">Transmembrane helix</keyword>
<evidence type="ECO:0000256" key="9">
    <source>
        <dbReference type="ARBA" id="ARBA00047594"/>
    </source>
</evidence>
<keyword evidence="7 10" id="KW-0472">Membrane</keyword>